<sequence>MSSNSMENFDGMLLFDDSIFDFREPSPAPSSQYWFDENSLDSRSSTPGLQSASWLDNSLYQSRDSSPAPQSMYCPSPDDFTLGQYDDFGSPYRRPNRRRTRRHLQRSLSRPTSFTENDMEFDPSNLPSRNLMEQIAQEQARASSPAASNIYAPGPELGNPYARSHSRSQSRHQLRKNLQKPINTNLSIPKNDDLEMLSPSPIRAFGGFDKNGNNLFLQNLASGPQLPGPFGSVQPRRTDLSSLWADFDTSNLITPTQATFQQAAQAIDDEAPELVDLTKEIEQNGAEDPNIAFLDSIASEYSQKTTANYNSFGEPIDDFTTVGYTPSSELFGDLDNSIPSLDEFLPDPFNSTPNFQNVNNQAGSNDTLDIFTANPMELLRNTATNSEFTTPAPPPRPASTFPTNFTAPTPPPRPTSAYDPTAAPRSRSNFRSLPARIPRPQSTCPPRSTPTPHVDRTATDPQLLFLESLPHPPAKPTFTAPSHRRARSAATPEPLARQSSGLSFVNFTMGDGDTLLSGVAPSGSGKTKMKREREQEVVREKIKAVARRAIEEVGGDVGVLERVAL</sequence>
<feature type="compositionally biased region" description="Polar residues" evidence="1">
    <location>
        <begin position="41"/>
        <end position="69"/>
    </location>
</feature>
<feature type="region of interest" description="Disordered" evidence="1">
    <location>
        <begin position="474"/>
        <end position="497"/>
    </location>
</feature>
<dbReference type="STRING" id="1160509.A0A3N4HUP8"/>
<name>A0A3N4HUP8_ASCIM</name>
<dbReference type="Proteomes" id="UP000275078">
    <property type="component" value="Unassembled WGS sequence"/>
</dbReference>
<evidence type="ECO:0000313" key="2">
    <source>
        <dbReference type="EMBL" id="RPA76248.1"/>
    </source>
</evidence>
<proteinExistence type="predicted"/>
<feature type="compositionally biased region" description="Basic residues" evidence="1">
    <location>
        <begin position="94"/>
        <end position="105"/>
    </location>
</feature>
<dbReference type="OrthoDB" id="2575228at2759"/>
<gene>
    <name evidence="2" type="ORF">BJ508DRAFT_311264</name>
</gene>
<evidence type="ECO:0000313" key="3">
    <source>
        <dbReference type="Proteomes" id="UP000275078"/>
    </source>
</evidence>
<dbReference type="EMBL" id="ML119748">
    <property type="protein sequence ID" value="RPA76248.1"/>
    <property type="molecule type" value="Genomic_DNA"/>
</dbReference>
<organism evidence="2 3">
    <name type="scientific">Ascobolus immersus RN42</name>
    <dbReference type="NCBI Taxonomy" id="1160509"/>
    <lineage>
        <taxon>Eukaryota</taxon>
        <taxon>Fungi</taxon>
        <taxon>Dikarya</taxon>
        <taxon>Ascomycota</taxon>
        <taxon>Pezizomycotina</taxon>
        <taxon>Pezizomycetes</taxon>
        <taxon>Pezizales</taxon>
        <taxon>Ascobolaceae</taxon>
        <taxon>Ascobolus</taxon>
    </lineage>
</organism>
<feature type="region of interest" description="Disordered" evidence="1">
    <location>
        <begin position="385"/>
        <end position="456"/>
    </location>
</feature>
<feature type="compositionally biased region" description="Low complexity" evidence="1">
    <location>
        <begin position="398"/>
        <end position="407"/>
    </location>
</feature>
<protein>
    <submittedName>
        <fullName evidence="2">Uncharacterized protein</fullName>
    </submittedName>
</protein>
<feature type="region of interest" description="Disordered" evidence="1">
    <location>
        <begin position="139"/>
        <end position="192"/>
    </location>
</feature>
<evidence type="ECO:0000256" key="1">
    <source>
        <dbReference type="SAM" id="MobiDB-lite"/>
    </source>
</evidence>
<reference evidence="2 3" key="1">
    <citation type="journal article" date="2018" name="Nat. Ecol. Evol.">
        <title>Pezizomycetes genomes reveal the molecular basis of ectomycorrhizal truffle lifestyle.</title>
        <authorList>
            <person name="Murat C."/>
            <person name="Payen T."/>
            <person name="Noel B."/>
            <person name="Kuo A."/>
            <person name="Morin E."/>
            <person name="Chen J."/>
            <person name="Kohler A."/>
            <person name="Krizsan K."/>
            <person name="Balestrini R."/>
            <person name="Da Silva C."/>
            <person name="Montanini B."/>
            <person name="Hainaut M."/>
            <person name="Levati E."/>
            <person name="Barry K.W."/>
            <person name="Belfiori B."/>
            <person name="Cichocki N."/>
            <person name="Clum A."/>
            <person name="Dockter R.B."/>
            <person name="Fauchery L."/>
            <person name="Guy J."/>
            <person name="Iotti M."/>
            <person name="Le Tacon F."/>
            <person name="Lindquist E.A."/>
            <person name="Lipzen A."/>
            <person name="Malagnac F."/>
            <person name="Mello A."/>
            <person name="Molinier V."/>
            <person name="Miyauchi S."/>
            <person name="Poulain J."/>
            <person name="Riccioni C."/>
            <person name="Rubini A."/>
            <person name="Sitrit Y."/>
            <person name="Splivallo R."/>
            <person name="Traeger S."/>
            <person name="Wang M."/>
            <person name="Zifcakova L."/>
            <person name="Wipf D."/>
            <person name="Zambonelli A."/>
            <person name="Paolocci F."/>
            <person name="Nowrousian M."/>
            <person name="Ottonello S."/>
            <person name="Baldrian P."/>
            <person name="Spatafora J.W."/>
            <person name="Henrissat B."/>
            <person name="Nagy L.G."/>
            <person name="Aury J.M."/>
            <person name="Wincker P."/>
            <person name="Grigoriev I.V."/>
            <person name="Bonfante P."/>
            <person name="Martin F.M."/>
        </authorList>
    </citation>
    <scope>NUCLEOTIDE SEQUENCE [LARGE SCALE GENOMIC DNA]</scope>
    <source>
        <strain evidence="2 3">RN42</strain>
    </source>
</reference>
<dbReference type="AlphaFoldDB" id="A0A3N4HUP8"/>
<keyword evidence="3" id="KW-1185">Reference proteome</keyword>
<feature type="compositionally biased region" description="Basic residues" evidence="1">
    <location>
        <begin position="164"/>
        <end position="178"/>
    </location>
</feature>
<accession>A0A3N4HUP8</accession>
<feature type="region of interest" description="Disordered" evidence="1">
    <location>
        <begin position="27"/>
        <end position="123"/>
    </location>
</feature>